<reference evidence="1" key="5">
    <citation type="journal article" date="2021" name="G3 (Bethesda)">
        <title>Aegilops tauschii genome assembly Aet v5.0 features greater sequence contiguity and improved annotation.</title>
        <authorList>
            <person name="Wang L."/>
            <person name="Zhu T."/>
            <person name="Rodriguez J.C."/>
            <person name="Deal K.R."/>
            <person name="Dubcovsky J."/>
            <person name="McGuire P.E."/>
            <person name="Lux T."/>
            <person name="Spannagl M."/>
            <person name="Mayer K.F.X."/>
            <person name="Baldrich P."/>
            <person name="Meyers B.C."/>
            <person name="Huo N."/>
            <person name="Gu Y.Q."/>
            <person name="Zhou H."/>
            <person name="Devos K.M."/>
            <person name="Bennetzen J.L."/>
            <person name="Unver T."/>
            <person name="Budak H."/>
            <person name="Gulick P.J."/>
            <person name="Galiba G."/>
            <person name="Kalapos B."/>
            <person name="Nelson D.R."/>
            <person name="Li P."/>
            <person name="You F.M."/>
            <person name="Luo M.C."/>
            <person name="Dvorak J."/>
        </authorList>
    </citation>
    <scope>NUCLEOTIDE SEQUENCE [LARGE SCALE GENOMIC DNA]</scope>
    <source>
        <strain evidence="1">cv. AL8/78</strain>
    </source>
</reference>
<protein>
    <submittedName>
        <fullName evidence="1">Uncharacterized protein</fullName>
    </submittedName>
</protein>
<dbReference type="AlphaFoldDB" id="A0A453S816"/>
<dbReference type="PANTHER" id="PTHR31038:SF15">
    <property type="entry name" value="PROTEIN RETICULATA-RELATED 1, CHLOROPLASTIC"/>
    <property type="match status" value="1"/>
</dbReference>
<dbReference type="PANTHER" id="PTHR31038">
    <property type="entry name" value="EXPRESSED PROTEIN-RELATED"/>
    <property type="match status" value="1"/>
</dbReference>
<organism evidence="1 2">
    <name type="scientific">Aegilops tauschii subsp. strangulata</name>
    <name type="common">Goatgrass</name>
    <dbReference type="NCBI Taxonomy" id="200361"/>
    <lineage>
        <taxon>Eukaryota</taxon>
        <taxon>Viridiplantae</taxon>
        <taxon>Streptophyta</taxon>
        <taxon>Embryophyta</taxon>
        <taxon>Tracheophyta</taxon>
        <taxon>Spermatophyta</taxon>
        <taxon>Magnoliopsida</taxon>
        <taxon>Liliopsida</taxon>
        <taxon>Poales</taxon>
        <taxon>Poaceae</taxon>
        <taxon>BOP clade</taxon>
        <taxon>Pooideae</taxon>
        <taxon>Triticodae</taxon>
        <taxon>Triticeae</taxon>
        <taxon>Triticinae</taxon>
        <taxon>Aegilops</taxon>
    </lineage>
</organism>
<dbReference type="Proteomes" id="UP000015105">
    <property type="component" value="Chromosome 7D"/>
</dbReference>
<dbReference type="EnsemblPlants" id="AET7Gv20854300.7">
    <property type="protein sequence ID" value="AET7Gv20854300.7"/>
    <property type="gene ID" value="AET7Gv20854300"/>
</dbReference>
<dbReference type="GO" id="GO:0099402">
    <property type="term" value="P:plant organ development"/>
    <property type="evidence" value="ECO:0007669"/>
    <property type="project" value="TreeGrafter"/>
</dbReference>
<evidence type="ECO:0000313" key="2">
    <source>
        <dbReference type="Proteomes" id="UP000015105"/>
    </source>
</evidence>
<keyword evidence="2" id="KW-1185">Reference proteome</keyword>
<name>A0A453S816_AEGTS</name>
<reference evidence="2" key="1">
    <citation type="journal article" date="2014" name="Science">
        <title>Ancient hybridizations among the ancestral genomes of bread wheat.</title>
        <authorList>
            <consortium name="International Wheat Genome Sequencing Consortium,"/>
            <person name="Marcussen T."/>
            <person name="Sandve S.R."/>
            <person name="Heier L."/>
            <person name="Spannagl M."/>
            <person name="Pfeifer M."/>
            <person name="Jakobsen K.S."/>
            <person name="Wulff B.B."/>
            <person name="Steuernagel B."/>
            <person name="Mayer K.F."/>
            <person name="Olsen O.A."/>
        </authorList>
    </citation>
    <scope>NUCLEOTIDE SEQUENCE [LARGE SCALE GENOMIC DNA]</scope>
    <source>
        <strain evidence="2">cv. AL8/78</strain>
    </source>
</reference>
<dbReference type="Gramene" id="AET7Gv20854300.7">
    <property type="protein sequence ID" value="AET7Gv20854300.7"/>
    <property type="gene ID" value="AET7Gv20854300"/>
</dbReference>
<sequence>EFVDAVLQEWYKTMSNLPAGLRQAHEMGLVSSAQMVQYLSTFGRPTKARYFSRAFPDFFSRGLVGRYYLKIVGLVISVQHIKFSF</sequence>
<reference evidence="1" key="4">
    <citation type="submission" date="2019-03" db="UniProtKB">
        <authorList>
            <consortium name="EnsemblPlants"/>
        </authorList>
    </citation>
    <scope>IDENTIFICATION</scope>
</reference>
<accession>A0A453S816</accession>
<evidence type="ECO:0000313" key="1">
    <source>
        <dbReference type="EnsemblPlants" id="AET7Gv20854300.7"/>
    </source>
</evidence>
<dbReference type="GO" id="GO:0009706">
    <property type="term" value="C:chloroplast inner membrane"/>
    <property type="evidence" value="ECO:0007669"/>
    <property type="project" value="TreeGrafter"/>
</dbReference>
<proteinExistence type="predicted"/>
<reference evidence="1" key="3">
    <citation type="journal article" date="2017" name="Nature">
        <title>Genome sequence of the progenitor of the wheat D genome Aegilops tauschii.</title>
        <authorList>
            <person name="Luo M.C."/>
            <person name="Gu Y.Q."/>
            <person name="Puiu D."/>
            <person name="Wang H."/>
            <person name="Twardziok S.O."/>
            <person name="Deal K.R."/>
            <person name="Huo N."/>
            <person name="Zhu T."/>
            <person name="Wang L."/>
            <person name="Wang Y."/>
            <person name="McGuire P.E."/>
            <person name="Liu S."/>
            <person name="Long H."/>
            <person name="Ramasamy R.K."/>
            <person name="Rodriguez J.C."/>
            <person name="Van S.L."/>
            <person name="Yuan L."/>
            <person name="Wang Z."/>
            <person name="Xia Z."/>
            <person name="Xiao L."/>
            <person name="Anderson O.D."/>
            <person name="Ouyang S."/>
            <person name="Liang Y."/>
            <person name="Zimin A.V."/>
            <person name="Pertea G."/>
            <person name="Qi P."/>
            <person name="Bennetzen J.L."/>
            <person name="Dai X."/>
            <person name="Dawson M.W."/>
            <person name="Muller H.G."/>
            <person name="Kugler K."/>
            <person name="Rivarola-Duarte L."/>
            <person name="Spannagl M."/>
            <person name="Mayer K.F.X."/>
            <person name="Lu F.H."/>
            <person name="Bevan M.W."/>
            <person name="Leroy P."/>
            <person name="Li P."/>
            <person name="You F.M."/>
            <person name="Sun Q."/>
            <person name="Liu Z."/>
            <person name="Lyons E."/>
            <person name="Wicker T."/>
            <person name="Salzberg S.L."/>
            <person name="Devos K.M."/>
            <person name="Dvorak J."/>
        </authorList>
    </citation>
    <scope>NUCLEOTIDE SEQUENCE [LARGE SCALE GENOMIC DNA]</scope>
    <source>
        <strain evidence="1">cv. AL8/78</strain>
    </source>
</reference>
<reference evidence="2" key="2">
    <citation type="journal article" date="2017" name="Nat. Plants">
        <title>The Aegilops tauschii genome reveals multiple impacts of transposons.</title>
        <authorList>
            <person name="Zhao G."/>
            <person name="Zou C."/>
            <person name="Li K."/>
            <person name="Wang K."/>
            <person name="Li T."/>
            <person name="Gao L."/>
            <person name="Zhang X."/>
            <person name="Wang H."/>
            <person name="Yang Z."/>
            <person name="Liu X."/>
            <person name="Jiang W."/>
            <person name="Mao L."/>
            <person name="Kong X."/>
            <person name="Jiao Y."/>
            <person name="Jia J."/>
        </authorList>
    </citation>
    <scope>NUCLEOTIDE SEQUENCE [LARGE SCALE GENOMIC DNA]</scope>
    <source>
        <strain evidence="2">cv. AL8/78</strain>
    </source>
</reference>